<dbReference type="PANTHER" id="PTHR30007">
    <property type="entry name" value="PHP DOMAIN PROTEIN"/>
    <property type="match status" value="1"/>
</dbReference>
<proteinExistence type="predicted"/>
<dbReference type="GO" id="GO:0003677">
    <property type="term" value="F:DNA binding"/>
    <property type="evidence" value="ECO:0007669"/>
    <property type="project" value="InterPro"/>
</dbReference>
<dbReference type="GO" id="GO:0006313">
    <property type="term" value="P:DNA transposition"/>
    <property type="evidence" value="ECO:0007669"/>
    <property type="project" value="InterPro"/>
</dbReference>
<evidence type="ECO:0000259" key="2">
    <source>
        <dbReference type="Pfam" id="PF01609"/>
    </source>
</evidence>
<organism evidence="3 4">
    <name type="scientific">Calidithermus terrae</name>
    <dbReference type="NCBI Taxonomy" id="1408545"/>
    <lineage>
        <taxon>Bacteria</taxon>
        <taxon>Thermotogati</taxon>
        <taxon>Deinococcota</taxon>
        <taxon>Deinococci</taxon>
        <taxon>Thermales</taxon>
        <taxon>Thermaceae</taxon>
        <taxon>Calidithermus</taxon>
    </lineage>
</organism>
<keyword evidence="4" id="KW-1185">Reference proteome</keyword>
<dbReference type="Pfam" id="PF01609">
    <property type="entry name" value="DDE_Tnp_1"/>
    <property type="match status" value="1"/>
</dbReference>
<evidence type="ECO:0000256" key="1">
    <source>
        <dbReference type="SAM" id="MobiDB-lite"/>
    </source>
</evidence>
<feature type="region of interest" description="Disordered" evidence="1">
    <location>
        <begin position="34"/>
        <end position="56"/>
    </location>
</feature>
<accession>A0A399F5T9</accession>
<protein>
    <submittedName>
        <fullName evidence="3">Transposase DDE domain protein</fullName>
    </submittedName>
</protein>
<evidence type="ECO:0000313" key="4">
    <source>
        <dbReference type="Proteomes" id="UP000265715"/>
    </source>
</evidence>
<dbReference type="GO" id="GO:0004803">
    <property type="term" value="F:transposase activity"/>
    <property type="evidence" value="ECO:0007669"/>
    <property type="project" value="InterPro"/>
</dbReference>
<dbReference type="EMBL" id="QXDL01000014">
    <property type="protein sequence ID" value="RIH90242.1"/>
    <property type="molecule type" value="Genomic_DNA"/>
</dbReference>
<reference evidence="3 4" key="1">
    <citation type="submission" date="2018-08" db="EMBL/GenBank/DDBJ databases">
        <title>Meiothermus terrae DSM 26712 genome sequencing project.</title>
        <authorList>
            <person name="Da Costa M.S."/>
            <person name="Albuquerque L."/>
            <person name="Raposo P."/>
            <person name="Froufe H.J.C."/>
            <person name="Barroso C.S."/>
            <person name="Egas C."/>
        </authorList>
    </citation>
    <scope>NUCLEOTIDE SEQUENCE [LARGE SCALE GENOMIC DNA]</scope>
    <source>
        <strain evidence="3 4">DSM 26712</strain>
    </source>
</reference>
<name>A0A399F5T9_9DEIN</name>
<dbReference type="Proteomes" id="UP000265715">
    <property type="component" value="Unassembled WGS sequence"/>
</dbReference>
<dbReference type="PANTHER" id="PTHR30007:SF0">
    <property type="entry name" value="TRANSPOSASE"/>
    <property type="match status" value="1"/>
</dbReference>
<dbReference type="InterPro" id="IPR002559">
    <property type="entry name" value="Transposase_11"/>
</dbReference>
<evidence type="ECO:0000313" key="3">
    <source>
        <dbReference type="EMBL" id="RIH90242.1"/>
    </source>
</evidence>
<sequence length="145" mass="15726">MVLGDLPPWGMVYRQTRRWLAEGRAAQPSTAIFDNRTLQSGPGSGERASYDGAKRHEGSKVHLAVDTLGHPLALHVTPANEQDRAQVAGLARGVQEVTGQNDELAYAVAGYSGEQAQQEARAQGVQLEVVKPSWARNGFVLLPRR</sequence>
<gene>
    <name evidence="3" type="ORF">Mterra_00617</name>
</gene>
<dbReference type="AlphaFoldDB" id="A0A399F5T9"/>
<comment type="caution">
    <text evidence="3">The sequence shown here is derived from an EMBL/GenBank/DDBJ whole genome shotgun (WGS) entry which is preliminary data.</text>
</comment>
<feature type="domain" description="Transposase IS4-like" evidence="2">
    <location>
        <begin position="29"/>
        <end position="125"/>
    </location>
</feature>